<dbReference type="AlphaFoldDB" id="A0A5K7S4Z9"/>
<dbReference type="RefSeq" id="WP_318349673.1">
    <property type="nucleotide sequence ID" value="NZ_AP018694.1"/>
</dbReference>
<dbReference type="InterPro" id="IPR011856">
    <property type="entry name" value="tRNA_endonuc-like_dom_sf"/>
</dbReference>
<dbReference type="REBASE" id="374025">
    <property type="entry name" value="S.PbaG22ORF752P"/>
</dbReference>
<dbReference type="Pfam" id="PF06250">
    <property type="entry name" value="YhcG_C"/>
    <property type="match status" value="1"/>
</dbReference>
<protein>
    <recommendedName>
        <fullName evidence="5">Cytoplasmic protein</fullName>
    </recommendedName>
</protein>
<dbReference type="Pfam" id="PF17761">
    <property type="entry name" value="DUF1016_N"/>
    <property type="match status" value="1"/>
</dbReference>
<dbReference type="Gene3D" id="3.40.1350.10">
    <property type="match status" value="1"/>
</dbReference>
<evidence type="ECO:0000259" key="1">
    <source>
        <dbReference type="Pfam" id="PF06250"/>
    </source>
</evidence>
<feature type="domain" description="YhcG N-terminal" evidence="2">
    <location>
        <begin position="15"/>
        <end position="148"/>
    </location>
</feature>
<name>A0A5K7S4Z9_9BACT</name>
<evidence type="ECO:0008006" key="5">
    <source>
        <dbReference type="Google" id="ProtNLM"/>
    </source>
</evidence>
<dbReference type="InterPro" id="IPR041527">
    <property type="entry name" value="YhcG_N"/>
</dbReference>
<proteinExistence type="predicted"/>
<dbReference type="GO" id="GO:0003676">
    <property type="term" value="F:nucleic acid binding"/>
    <property type="evidence" value="ECO:0007669"/>
    <property type="project" value="InterPro"/>
</dbReference>
<gene>
    <name evidence="3" type="ORF">AQPE_0752</name>
</gene>
<reference evidence="3" key="1">
    <citation type="journal article" date="2020" name="Int. J. Syst. Evol. Microbiol.">
        <title>Aquipluma nitroreducens gen. nov. sp. nov., a novel facultatively anaerobic bacterium isolated from a freshwater lake.</title>
        <authorList>
            <person name="Watanabe M."/>
            <person name="Kojima H."/>
            <person name="Fukui M."/>
        </authorList>
    </citation>
    <scope>NUCLEOTIDE SEQUENCE</scope>
    <source>
        <strain evidence="3">MeG22</strain>
    </source>
</reference>
<organism evidence="3 4">
    <name type="scientific">Aquipluma nitroreducens</name>
    <dbReference type="NCBI Taxonomy" id="2010828"/>
    <lineage>
        <taxon>Bacteria</taxon>
        <taxon>Pseudomonadati</taxon>
        <taxon>Bacteroidota</taxon>
        <taxon>Bacteroidia</taxon>
        <taxon>Marinilabiliales</taxon>
        <taxon>Prolixibacteraceae</taxon>
        <taxon>Aquipluma</taxon>
    </lineage>
</organism>
<dbReference type="PANTHER" id="PTHR30547:SF5">
    <property type="entry name" value="NUCLEASE YHCG-RELATED"/>
    <property type="match status" value="1"/>
</dbReference>
<dbReference type="KEGG" id="anf:AQPE_0752"/>
<dbReference type="PANTHER" id="PTHR30547">
    <property type="entry name" value="UNCHARACTERIZED PROTEIN YHCG-RELATED"/>
    <property type="match status" value="1"/>
</dbReference>
<accession>A0A5K7S4Z9</accession>
<dbReference type="Proteomes" id="UP001193389">
    <property type="component" value="Chromosome"/>
</dbReference>
<feature type="domain" description="YhcG PDDEXK nuclease" evidence="1">
    <location>
        <begin position="164"/>
        <end position="316"/>
    </location>
</feature>
<sequence>MEGINLYENQLFSSIKEIIIESRSRTFRMVNSILIETYWQIGKTIVEDELQGKRRAEYGRATLKTLSKQLTLEFGSGFDDSNLRNMRTFYKAFPIRDTLRHELSWSHYRLLSRIDSEDKKNYYINESIAGNWNSRMLQRQINSLAFERVLTQPDSILEKQTIHNFIKDPYIFEFLGLSPETKNSEHSIETAIIDHIQQFLLEFGKGFAFVARQQHIVTDTSDFYIDLVFYNYLLRCFVIIDLKTGELSHQDIGQIDMYVRMYDDLKRNPEDNPTIGILLCSEKDETIVKYSVLNDKNNLFASKYLLILPKEEELKQLIEHDRLKFDLSNKNN</sequence>
<dbReference type="EMBL" id="AP018694">
    <property type="protein sequence ID" value="BBE16612.1"/>
    <property type="molecule type" value="Genomic_DNA"/>
</dbReference>
<evidence type="ECO:0000313" key="4">
    <source>
        <dbReference type="Proteomes" id="UP001193389"/>
    </source>
</evidence>
<keyword evidence="4" id="KW-1185">Reference proteome</keyword>
<dbReference type="InterPro" id="IPR009362">
    <property type="entry name" value="YhcG_C"/>
</dbReference>
<evidence type="ECO:0000313" key="3">
    <source>
        <dbReference type="EMBL" id="BBE16612.1"/>
    </source>
</evidence>
<dbReference type="InterPro" id="IPR053148">
    <property type="entry name" value="PD-DEXK-like_domain"/>
</dbReference>
<evidence type="ECO:0000259" key="2">
    <source>
        <dbReference type="Pfam" id="PF17761"/>
    </source>
</evidence>